<dbReference type="PANTHER" id="PTHR10696:SF51">
    <property type="entry name" value="TRIMETHYLLYSINE DIOXYGENASE, MITOCHONDRIAL"/>
    <property type="match status" value="1"/>
</dbReference>
<dbReference type="InterPro" id="IPR000182">
    <property type="entry name" value="GNAT_dom"/>
</dbReference>
<dbReference type="PROSITE" id="PS51186">
    <property type="entry name" value="GNAT"/>
    <property type="match status" value="1"/>
</dbReference>
<dbReference type="GeneID" id="25987978"/>
<dbReference type="Pfam" id="PF00583">
    <property type="entry name" value="Acetyltransf_1"/>
    <property type="match status" value="1"/>
</dbReference>
<sequence length="681" mass="75258">MTMQIDELLFDPELIPAAVQESVGNDIEIRPLAATDDARGHFELLTVLTDAPACSREEYKCLHWLLLHDCLRGEEVGQGGRIFHARKLIMQQLVAVGTVFVERKFTRGLGVVGHIEDIAVSKSMQGRKLGLYLIKSLEEIARTQGCYKVILDCSTANIPFYEKCGRATATMANLVLRTSVPSLRLASAHRVQRAATKHSLARPFSARSVAHAQQGMTNERKSSVQQSSDGQRVAIEWEDGQRSALHKLWGASIASNPPTVTYASVMPETAGEDAERGVLQWLNKVYGFCFVTGVPVTPEATEDLIRRMSFIRETHCDLAYSNQALPAHTDTAYFTDPAGLQIFHCLKDGEGGETLLVDSFYAARELQARDPKAYETLSSLAVPFHASGNEGTLLRPPISQPVLRHDHLGNLIQARWNNEDRCVLGEGWTPNEIREWYRAARAFENIVTSASTEYWSKLTPGTLVVIDNWRVMHGRAAFTGERRMCGAYVGADDWKSRRRALSRQLYPPAEGTWGVGWQSWESLELGEAYSDGEPSVPQFVGSVCLGPHPPAPQHDQKAGARRPWYRNGVSCRVGSRLPPTIATVGKYEDSRGYVQSASSSRVTVRILGTREPSPDGRLRFTAMTTDGELHLSVSLLLPAFSMLASSPFELKNVQLRVYILYAPLGPPDVMIVKLRATTGAG</sequence>
<dbReference type="PANTHER" id="PTHR10696">
    <property type="entry name" value="GAMMA-BUTYROBETAINE HYDROXYLASE-RELATED"/>
    <property type="match status" value="1"/>
</dbReference>
<dbReference type="SUPFAM" id="SSF51197">
    <property type="entry name" value="Clavaminate synthase-like"/>
    <property type="match status" value="1"/>
</dbReference>
<dbReference type="KEGG" id="tasa:A1Q1_04465"/>
<proteinExistence type="inferred from homology"/>
<name>J6EVF9_TRIAS</name>
<comment type="cofactor">
    <cofactor evidence="2">
        <name>L-ascorbate</name>
        <dbReference type="ChEBI" id="CHEBI:38290"/>
    </cofactor>
</comment>
<dbReference type="InterPro" id="IPR016181">
    <property type="entry name" value="Acyl_CoA_acyltransferase"/>
</dbReference>
<dbReference type="HOGENOM" id="CLU_403956_0_0_1"/>
<organism evidence="11 12">
    <name type="scientific">Trichosporon asahii var. asahii (strain ATCC 90039 / CBS 2479 / JCM 2466 / KCTC 7840 / NBRC 103889/ NCYC 2677 / UAMH 7654)</name>
    <name type="common">Yeast</name>
    <dbReference type="NCBI Taxonomy" id="1186058"/>
    <lineage>
        <taxon>Eukaryota</taxon>
        <taxon>Fungi</taxon>
        <taxon>Dikarya</taxon>
        <taxon>Basidiomycota</taxon>
        <taxon>Agaricomycotina</taxon>
        <taxon>Tremellomycetes</taxon>
        <taxon>Trichosporonales</taxon>
        <taxon>Trichosporonaceae</taxon>
        <taxon>Trichosporon</taxon>
    </lineage>
</organism>
<evidence type="ECO:0000259" key="10">
    <source>
        <dbReference type="PROSITE" id="PS51186"/>
    </source>
</evidence>
<evidence type="ECO:0000313" key="12">
    <source>
        <dbReference type="Proteomes" id="UP000002748"/>
    </source>
</evidence>
<evidence type="ECO:0000256" key="5">
    <source>
        <dbReference type="ARBA" id="ARBA00022723"/>
    </source>
</evidence>
<comment type="pathway">
    <text evidence="3">Amine and polyamine biosynthesis; carnitine biosynthesis.</text>
</comment>
<evidence type="ECO:0000256" key="9">
    <source>
        <dbReference type="ARBA" id="ARBA00023004"/>
    </source>
</evidence>
<evidence type="ECO:0000256" key="1">
    <source>
        <dbReference type="ARBA" id="ARBA00001954"/>
    </source>
</evidence>
<dbReference type="InterPro" id="IPR042098">
    <property type="entry name" value="TauD-like_sf"/>
</dbReference>
<comment type="cofactor">
    <cofactor evidence="1">
        <name>Fe(2+)</name>
        <dbReference type="ChEBI" id="CHEBI:29033"/>
    </cofactor>
</comment>
<reference evidence="11 12" key="1">
    <citation type="journal article" date="2012" name="Eukaryot. Cell">
        <title>Draft genome sequence of CBS 2479, the standard type strain of Trichosporon asahii.</title>
        <authorList>
            <person name="Yang R.Y."/>
            <person name="Li H.T."/>
            <person name="Zhu H."/>
            <person name="Zhou G.P."/>
            <person name="Wang M."/>
            <person name="Wang L."/>
        </authorList>
    </citation>
    <scope>NUCLEOTIDE SEQUENCE [LARGE SCALE GENOMIC DNA]</scope>
    <source>
        <strain evidence="12">ATCC 90039 / CBS 2479 / JCM 2466 / KCTC 7840 / NCYC 2677 / UAMH 7654</strain>
    </source>
</reference>
<dbReference type="FunFam" id="3.60.130.10:FF:000001">
    <property type="entry name" value="Trimethyllysine dioxygenase, mitochondrial"/>
    <property type="match status" value="1"/>
</dbReference>
<dbReference type="InterPro" id="IPR003819">
    <property type="entry name" value="TauD/TfdA-like"/>
</dbReference>
<evidence type="ECO:0000256" key="2">
    <source>
        <dbReference type="ARBA" id="ARBA00001961"/>
    </source>
</evidence>
<evidence type="ECO:0000256" key="7">
    <source>
        <dbReference type="ARBA" id="ARBA00022964"/>
    </source>
</evidence>
<evidence type="ECO:0000256" key="8">
    <source>
        <dbReference type="ARBA" id="ARBA00023002"/>
    </source>
</evidence>
<comment type="caution">
    <text evidence="11">The sequence shown here is derived from an EMBL/GenBank/DDBJ whole genome shotgun (WGS) entry which is preliminary data.</text>
</comment>
<dbReference type="Gene3D" id="3.40.630.30">
    <property type="match status" value="1"/>
</dbReference>
<evidence type="ECO:0000256" key="3">
    <source>
        <dbReference type="ARBA" id="ARBA00005022"/>
    </source>
</evidence>
<dbReference type="Proteomes" id="UP000002748">
    <property type="component" value="Unassembled WGS sequence"/>
</dbReference>
<dbReference type="AlphaFoldDB" id="J6EVF9"/>
<dbReference type="VEuPathDB" id="FungiDB:A1Q1_04465"/>
<keyword evidence="6" id="KW-0124">Carnitine biosynthesis</keyword>
<feature type="domain" description="N-acetyltransferase" evidence="10">
    <location>
        <begin position="27"/>
        <end position="186"/>
    </location>
</feature>
<keyword evidence="5" id="KW-0479">Metal-binding</keyword>
<dbReference type="InterPro" id="IPR050411">
    <property type="entry name" value="AlphaKG_dependent_hydroxylases"/>
</dbReference>
<evidence type="ECO:0000256" key="6">
    <source>
        <dbReference type="ARBA" id="ARBA00022873"/>
    </source>
</evidence>
<dbReference type="RefSeq" id="XP_014178306.1">
    <property type="nucleotide sequence ID" value="XM_014322831.1"/>
</dbReference>
<dbReference type="GO" id="GO:0045329">
    <property type="term" value="P:carnitine biosynthetic process"/>
    <property type="evidence" value="ECO:0007669"/>
    <property type="project" value="UniProtKB-KW"/>
</dbReference>
<accession>J6EVF9</accession>
<dbReference type="SUPFAM" id="SSF55729">
    <property type="entry name" value="Acyl-CoA N-acyltransferases (Nat)"/>
    <property type="match status" value="1"/>
</dbReference>
<dbReference type="CDD" id="cd00250">
    <property type="entry name" value="CAS_like"/>
    <property type="match status" value="1"/>
</dbReference>
<evidence type="ECO:0000313" key="11">
    <source>
        <dbReference type="EMBL" id="EJT46787.1"/>
    </source>
</evidence>
<evidence type="ECO:0000256" key="4">
    <source>
        <dbReference type="ARBA" id="ARBA00008654"/>
    </source>
</evidence>
<dbReference type="EMBL" id="ALBS01000276">
    <property type="protein sequence ID" value="EJT46787.1"/>
    <property type="molecule type" value="Genomic_DNA"/>
</dbReference>
<dbReference type="GO" id="GO:0016747">
    <property type="term" value="F:acyltransferase activity, transferring groups other than amino-acyl groups"/>
    <property type="evidence" value="ECO:0007669"/>
    <property type="project" value="InterPro"/>
</dbReference>
<keyword evidence="9" id="KW-0408">Iron</keyword>
<keyword evidence="7" id="KW-0223">Dioxygenase</keyword>
<dbReference type="OrthoDB" id="408743at2759"/>
<protein>
    <recommendedName>
        <fullName evidence="10">N-acetyltransferase domain-containing protein</fullName>
    </recommendedName>
</protein>
<dbReference type="GO" id="GO:0005739">
    <property type="term" value="C:mitochondrion"/>
    <property type="evidence" value="ECO:0007669"/>
    <property type="project" value="TreeGrafter"/>
</dbReference>
<gene>
    <name evidence="11" type="ORF">A1Q1_04465</name>
</gene>
<comment type="similarity">
    <text evidence="4">Belongs to the gamma-BBH/TMLD family.</text>
</comment>
<dbReference type="Gene3D" id="3.60.130.10">
    <property type="entry name" value="Clavaminate synthase-like"/>
    <property type="match status" value="1"/>
</dbReference>
<dbReference type="Pfam" id="PF02668">
    <property type="entry name" value="TauD"/>
    <property type="match status" value="1"/>
</dbReference>
<dbReference type="GO" id="GO:0046872">
    <property type="term" value="F:metal ion binding"/>
    <property type="evidence" value="ECO:0007669"/>
    <property type="project" value="UniProtKB-KW"/>
</dbReference>
<keyword evidence="8" id="KW-0560">Oxidoreductase</keyword>
<dbReference type="GO" id="GO:0051213">
    <property type="term" value="F:dioxygenase activity"/>
    <property type="evidence" value="ECO:0007669"/>
    <property type="project" value="UniProtKB-KW"/>
</dbReference>
<dbReference type="CDD" id="cd04301">
    <property type="entry name" value="NAT_SF"/>
    <property type="match status" value="1"/>
</dbReference>